<evidence type="ECO:0000313" key="1">
    <source>
        <dbReference type="EMBL" id="ENW06864.1"/>
    </source>
</evidence>
<dbReference type="eggNOG" id="ENOG5032NYW">
    <property type="taxonomic scope" value="Bacteria"/>
</dbReference>
<name>N9FPW2_9GAMM</name>
<accession>N9FPW2</accession>
<evidence type="ECO:0000313" key="2">
    <source>
        <dbReference type="Proteomes" id="UP000017670"/>
    </source>
</evidence>
<dbReference type="GeneID" id="29856954"/>
<dbReference type="PATRIC" id="fig|1217648.3.peg.1301"/>
<dbReference type="AlphaFoldDB" id="N9FPW2"/>
<dbReference type="RefSeq" id="WP_005059642.1">
    <property type="nucleotide sequence ID" value="NZ_KB849765.1"/>
</dbReference>
<organism evidence="1 2">
    <name type="scientific">Acinetobacter beijerinckii CIP 110307</name>
    <dbReference type="NCBI Taxonomy" id="1217648"/>
    <lineage>
        <taxon>Bacteria</taxon>
        <taxon>Pseudomonadati</taxon>
        <taxon>Pseudomonadota</taxon>
        <taxon>Gammaproteobacteria</taxon>
        <taxon>Moraxellales</taxon>
        <taxon>Moraxellaceae</taxon>
        <taxon>Acinetobacter</taxon>
    </lineage>
</organism>
<evidence type="ECO:0008006" key="3">
    <source>
        <dbReference type="Google" id="ProtNLM"/>
    </source>
</evidence>
<dbReference type="Proteomes" id="UP000017670">
    <property type="component" value="Unassembled WGS sequence"/>
</dbReference>
<comment type="caution">
    <text evidence="1">The sequence shown here is derived from an EMBL/GenBank/DDBJ whole genome shotgun (WGS) entry which is preliminary data.</text>
</comment>
<dbReference type="HOGENOM" id="CLU_107608_0_0_6"/>
<keyword evidence="2" id="KW-1185">Reference proteome</keyword>
<gene>
    <name evidence="1" type="ORF">F933_01320</name>
</gene>
<dbReference type="EMBL" id="APQL01000005">
    <property type="protein sequence ID" value="ENW06864.1"/>
    <property type="molecule type" value="Genomic_DNA"/>
</dbReference>
<sequence length="169" mass="19825">MYQFPPLLTQLHQLEFDYEDGNGIDFEPYENFLLEQETNDWLKAWTGNHEIDVTPFLVFGQDGTGGYAAFWLVNKDKEILEQPIIFLGSEGEIGVVAKNFDDYLWLLAHTHGSFEATSYPENDKKINQTFLDFAKKYSKSEHRVIMEITKDAKNTYPYFETWIESLIRY</sequence>
<proteinExistence type="predicted"/>
<reference evidence="1 2" key="1">
    <citation type="submission" date="2013-02" db="EMBL/GenBank/DDBJ databases">
        <title>The Genome Sequence of Acinetobacter beijerinckii CIP 110307.</title>
        <authorList>
            <consortium name="The Broad Institute Genome Sequencing Platform"/>
            <consortium name="The Broad Institute Genome Sequencing Center for Infectious Disease"/>
            <person name="Cerqueira G."/>
            <person name="Feldgarden M."/>
            <person name="Courvalin P."/>
            <person name="Perichon B."/>
            <person name="Grillot-Courvalin C."/>
            <person name="Clermont D."/>
            <person name="Rocha E."/>
            <person name="Yoon E.-J."/>
            <person name="Nemec A."/>
            <person name="Walker B."/>
            <person name="Young S.K."/>
            <person name="Zeng Q."/>
            <person name="Gargeya S."/>
            <person name="Fitzgerald M."/>
            <person name="Haas B."/>
            <person name="Abouelleil A."/>
            <person name="Alvarado L."/>
            <person name="Arachchi H.M."/>
            <person name="Berlin A.M."/>
            <person name="Chapman S.B."/>
            <person name="Dewar J."/>
            <person name="Goldberg J."/>
            <person name="Griggs A."/>
            <person name="Gujja S."/>
            <person name="Hansen M."/>
            <person name="Howarth C."/>
            <person name="Imamovic A."/>
            <person name="Larimer J."/>
            <person name="McCowan C."/>
            <person name="Murphy C."/>
            <person name="Neiman D."/>
            <person name="Pearson M."/>
            <person name="Priest M."/>
            <person name="Roberts A."/>
            <person name="Saif S."/>
            <person name="Shea T."/>
            <person name="Sisk P."/>
            <person name="Sykes S."/>
            <person name="Wortman J."/>
            <person name="Nusbaum C."/>
            <person name="Birren B."/>
        </authorList>
    </citation>
    <scope>NUCLEOTIDE SEQUENCE [LARGE SCALE GENOMIC DNA]</scope>
    <source>
        <strain evidence="1 2">CIP 110307</strain>
    </source>
</reference>
<protein>
    <recommendedName>
        <fullName evidence="3">Knr4/Smi1-like domain-containing protein</fullName>
    </recommendedName>
</protein>